<accession>A0ABV1RYT1</accession>
<feature type="domain" description="Bacterial bifunctional deaminase-reductase C-terminal" evidence="1">
    <location>
        <begin position="2"/>
        <end position="169"/>
    </location>
</feature>
<keyword evidence="3" id="KW-1185">Reference proteome</keyword>
<proteinExistence type="predicted"/>
<name>A0ABV1RYT1_9BACT</name>
<dbReference type="InterPro" id="IPR024072">
    <property type="entry name" value="DHFR-like_dom_sf"/>
</dbReference>
<dbReference type="InterPro" id="IPR002734">
    <property type="entry name" value="RibDG_C"/>
</dbReference>
<reference evidence="2 3" key="1">
    <citation type="submission" date="2024-06" db="EMBL/GenBank/DDBJ databases">
        <title>Pontibacter populi HYL7-15.</title>
        <authorList>
            <person name="Kim M.K."/>
        </authorList>
    </citation>
    <scope>NUCLEOTIDE SEQUENCE [LARGE SCALE GENOMIC DNA]</scope>
    <source>
        <strain evidence="2 3">HYL7-15</strain>
    </source>
</reference>
<dbReference type="RefSeq" id="WP_350414426.1">
    <property type="nucleotide sequence ID" value="NZ_JBEOKT010000026.1"/>
</dbReference>
<gene>
    <name evidence="2" type="ORF">ABS362_18555</name>
</gene>
<dbReference type="Gene3D" id="3.40.430.10">
    <property type="entry name" value="Dihydrofolate Reductase, subunit A"/>
    <property type="match status" value="1"/>
</dbReference>
<dbReference type="PANTHER" id="PTHR38011">
    <property type="entry name" value="DIHYDROFOLATE REDUCTASE FAMILY PROTEIN (AFU_ORTHOLOGUE AFUA_8G06820)"/>
    <property type="match status" value="1"/>
</dbReference>
<comment type="caution">
    <text evidence="2">The sequence shown here is derived from an EMBL/GenBank/DDBJ whole genome shotgun (WGS) entry which is preliminary data.</text>
</comment>
<sequence length="182" mass="20460">MRKLILYIAASLDGYIARTDGSFDWLEHEAFALEGEDYGYSDFMQTIDTTLMGHSTYKAILGMDMPFPYTDKTNYVFSRSSHEDTEQVQYVNDDPITFVKQLQQQPGKDIWLIGGGQLNTLFFNAGMIDEIILTYVPFVLGKGIPLFAPIATEQRLQVTETQNYKNGFVQLRLSQAGTTGGA</sequence>
<protein>
    <submittedName>
        <fullName evidence="2">Dihydrofolate reductase family protein</fullName>
    </submittedName>
</protein>
<dbReference type="PANTHER" id="PTHR38011:SF11">
    <property type="entry name" value="2,5-DIAMINO-6-RIBOSYLAMINO-4(3H)-PYRIMIDINONE 5'-PHOSPHATE REDUCTASE"/>
    <property type="match status" value="1"/>
</dbReference>
<dbReference type="Pfam" id="PF01872">
    <property type="entry name" value="RibD_C"/>
    <property type="match status" value="1"/>
</dbReference>
<dbReference type="SUPFAM" id="SSF53597">
    <property type="entry name" value="Dihydrofolate reductase-like"/>
    <property type="match status" value="1"/>
</dbReference>
<dbReference type="InterPro" id="IPR050765">
    <property type="entry name" value="Riboflavin_Biosynth_HTPR"/>
</dbReference>
<evidence type="ECO:0000313" key="3">
    <source>
        <dbReference type="Proteomes" id="UP001476807"/>
    </source>
</evidence>
<dbReference type="Proteomes" id="UP001476807">
    <property type="component" value="Unassembled WGS sequence"/>
</dbReference>
<dbReference type="EMBL" id="JBEOKT010000026">
    <property type="protein sequence ID" value="MER2999560.1"/>
    <property type="molecule type" value="Genomic_DNA"/>
</dbReference>
<evidence type="ECO:0000313" key="2">
    <source>
        <dbReference type="EMBL" id="MER2999560.1"/>
    </source>
</evidence>
<organism evidence="2 3">
    <name type="scientific">Pontibacter populi</name>
    <dbReference type="NCBI Taxonomy" id="890055"/>
    <lineage>
        <taxon>Bacteria</taxon>
        <taxon>Pseudomonadati</taxon>
        <taxon>Bacteroidota</taxon>
        <taxon>Cytophagia</taxon>
        <taxon>Cytophagales</taxon>
        <taxon>Hymenobacteraceae</taxon>
        <taxon>Pontibacter</taxon>
    </lineage>
</organism>
<evidence type="ECO:0000259" key="1">
    <source>
        <dbReference type="Pfam" id="PF01872"/>
    </source>
</evidence>